<dbReference type="PRINTS" id="PR00599">
    <property type="entry name" value="MAPEPTIDASE"/>
</dbReference>
<feature type="binding site" evidence="8">
    <location>
        <position position="346"/>
    </location>
    <ligand>
        <name>Zn(2+)</name>
        <dbReference type="ChEBI" id="CHEBI:29105"/>
        <label>4</label>
        <note>catalytic</note>
    </ligand>
</feature>
<organism evidence="12 13">
    <name type="scientific">Aspergillus carbonarius (strain ITEM 5010)</name>
    <dbReference type="NCBI Taxonomy" id="602072"/>
    <lineage>
        <taxon>Eukaryota</taxon>
        <taxon>Fungi</taxon>
        <taxon>Dikarya</taxon>
        <taxon>Ascomycota</taxon>
        <taxon>Pezizomycotina</taxon>
        <taxon>Eurotiomycetes</taxon>
        <taxon>Eurotiomycetidae</taxon>
        <taxon>Eurotiales</taxon>
        <taxon>Aspergillaceae</taxon>
        <taxon>Aspergillus</taxon>
        <taxon>Aspergillus subgen. Circumdati</taxon>
    </lineage>
</organism>
<dbReference type="VEuPathDB" id="FungiDB:ASPCADRAFT_169805"/>
<dbReference type="Proteomes" id="UP000188318">
    <property type="component" value="Unassembled WGS sequence"/>
</dbReference>
<dbReference type="OMA" id="INQGTHQ"/>
<feature type="binding site" evidence="8">
    <location>
        <position position="289"/>
    </location>
    <ligand>
        <name>a protein</name>
        <dbReference type="ChEBI" id="CHEBI:16541"/>
    </ligand>
    <ligandPart>
        <name>N-terminal L-methionine residue</name>
        <dbReference type="ChEBI" id="CHEBI:64731"/>
    </ligandPart>
</feature>
<feature type="binding site" evidence="8">
    <location>
        <position position="216"/>
    </location>
    <ligand>
        <name>Zn(2+)</name>
        <dbReference type="ChEBI" id="CHEBI:29105"/>
        <label>4</label>
        <note>catalytic</note>
    </ligand>
</feature>
<dbReference type="EC" id="3.4.11.18" evidence="10"/>
<protein>
    <recommendedName>
        <fullName evidence="10">Methionine aminopeptidase</fullName>
        <ecNumber evidence="10">3.4.11.18</ecNumber>
    </recommendedName>
</protein>
<evidence type="ECO:0000256" key="3">
    <source>
        <dbReference type="ARBA" id="ARBA00022670"/>
    </source>
</evidence>
<evidence type="ECO:0000259" key="11">
    <source>
        <dbReference type="PROSITE" id="PS52013"/>
    </source>
</evidence>
<dbReference type="STRING" id="602072.A0A1R3RLF2"/>
<evidence type="ECO:0000256" key="2">
    <source>
        <dbReference type="ARBA" id="ARBA00022490"/>
    </source>
</evidence>
<feature type="binding site" evidence="8">
    <location>
        <position position="346"/>
    </location>
    <ligand>
        <name>Zn(2+)</name>
        <dbReference type="ChEBI" id="CHEBI:29105"/>
        <label>3</label>
    </ligand>
</feature>
<dbReference type="Pfam" id="PF00557">
    <property type="entry name" value="Peptidase_M24"/>
    <property type="match status" value="1"/>
</dbReference>
<keyword evidence="5 9" id="KW-0863">Zinc-finger</keyword>
<comment type="cofactor">
    <cofactor evidence="10">
        <name>Co(2+)</name>
        <dbReference type="ChEBI" id="CHEBI:48828"/>
    </cofactor>
    <cofactor evidence="10">
        <name>Zn(2+)</name>
        <dbReference type="ChEBI" id="CHEBI:29105"/>
    </cofactor>
    <cofactor evidence="10">
        <name>Mn(2+)</name>
        <dbReference type="ChEBI" id="CHEBI:29035"/>
    </cofactor>
    <cofactor evidence="10">
        <name>Fe(2+)</name>
        <dbReference type="ChEBI" id="CHEBI:29033"/>
    </cofactor>
    <text evidence="10">Binds 2 divalent metal cations per subunit. Has a high-affinity and a low affinity metal-binding site. The true nature of the physiological cofactor is under debate. The enzyme is active with cobalt, zinc, manganese or divalent iron ions.</text>
</comment>
<comment type="similarity">
    <text evidence="8 9">Belongs to the peptidase M24A family. Methionine aminopeptidase type 1 subfamily.</text>
</comment>
<evidence type="ECO:0000313" key="13">
    <source>
        <dbReference type="Proteomes" id="UP000188318"/>
    </source>
</evidence>
<comment type="subcellular location">
    <subcellularLocation>
        <location evidence="8">Cytoplasm</location>
    </subcellularLocation>
</comment>
<comment type="function">
    <text evidence="8 10">Cotranslationally removes the N-terminal methionine from nascent proteins. The N-terminal methionine is often cleaved when the second residue in the primary sequence is small and uncharged (Met-Ala-, Cys, Gly, Pro, Ser, Thr, or Val).</text>
</comment>
<evidence type="ECO:0000313" key="12">
    <source>
        <dbReference type="EMBL" id="OOF95307.1"/>
    </source>
</evidence>
<dbReference type="GO" id="GO:0008270">
    <property type="term" value="F:zinc ion binding"/>
    <property type="evidence" value="ECO:0007669"/>
    <property type="project" value="UniProtKB-KW"/>
</dbReference>
<dbReference type="EMBL" id="KV907500">
    <property type="protein sequence ID" value="OOF95307.1"/>
    <property type="molecule type" value="Genomic_DNA"/>
</dbReference>
<keyword evidence="7" id="KW-0862">Zinc</keyword>
<keyword evidence="1 8" id="KW-0031">Aminopeptidase</keyword>
<dbReference type="AlphaFoldDB" id="A0A1R3RLF2"/>
<gene>
    <name evidence="12" type="ORF">ASPCADRAFT_169805</name>
</gene>
<evidence type="ECO:0000256" key="5">
    <source>
        <dbReference type="ARBA" id="ARBA00022771"/>
    </source>
</evidence>
<dbReference type="GO" id="GO:0005829">
    <property type="term" value="C:cytosol"/>
    <property type="evidence" value="ECO:0007669"/>
    <property type="project" value="TreeGrafter"/>
</dbReference>
<dbReference type="GO" id="GO:0070006">
    <property type="term" value="F:metalloaminopeptidase activity"/>
    <property type="evidence" value="ECO:0007669"/>
    <property type="project" value="UniProtKB-UniRule"/>
</dbReference>
<dbReference type="Pfam" id="PF15801">
    <property type="entry name" value="zf-C6H2"/>
    <property type="match status" value="1"/>
</dbReference>
<evidence type="ECO:0000256" key="8">
    <source>
        <dbReference type="HAMAP-Rule" id="MF_03174"/>
    </source>
</evidence>
<dbReference type="PROSITE" id="PS00680">
    <property type="entry name" value="MAP_1"/>
    <property type="match status" value="1"/>
</dbReference>
<dbReference type="InterPro" id="IPR036005">
    <property type="entry name" value="Creatinase/aminopeptidase-like"/>
</dbReference>
<keyword evidence="2 8" id="KW-0963">Cytoplasm</keyword>
<sequence>MKSESIAKRKCMGAGCDNKCSSLQCPTCLKLGIQGSFFCSQDCFKRNWSKHKTLHGTTTHYNPFPSFPFTGPLRPVYPLSHPRPVPESIHPPDYWQIGIPRNPAPLFDRRVKFTILDKAGQDAMRKVCRLAREVLDIAAAAIRPGITTDYIDEIVHKACLERDSYPSPLNYNHFPKSVCTSLNEVICHGIPDQRPLRSGDILNIDVTLYHGGYHGDLNETYYVGSAAASDPDSVRVVETARECLDKAIQLVKPGTLFRAYGDVIEAHAKSKGCSVIRAFCGHGIHEVFHCLPNVPHYAGNKAVGKAEEGMCFTIEPMVAVGEWRERVWPDGWTAVTVDGGRSAQFEHTLLVTKDGVEVLTARLPTSPGGPVPFPVSTPDV</sequence>
<dbReference type="CDD" id="cd01086">
    <property type="entry name" value="MetAP1"/>
    <property type="match status" value="1"/>
</dbReference>
<feature type="binding site" evidence="8">
    <location>
        <position position="188"/>
    </location>
    <ligand>
        <name>a protein</name>
        <dbReference type="ChEBI" id="CHEBI:16541"/>
    </ligand>
    <ligandPart>
        <name>N-terminal L-methionine residue</name>
        <dbReference type="ChEBI" id="CHEBI:64731"/>
    </ligandPart>
</feature>
<feature type="binding site" evidence="8">
    <location>
        <position position="315"/>
    </location>
    <ligand>
        <name>Zn(2+)</name>
        <dbReference type="ChEBI" id="CHEBI:29105"/>
        <label>4</label>
        <note>catalytic</note>
    </ligand>
</feature>
<evidence type="ECO:0000256" key="10">
    <source>
        <dbReference type="RuleBase" id="RU003653"/>
    </source>
</evidence>
<keyword evidence="4 8" id="KW-0479">Metal-binding</keyword>
<dbReference type="PANTHER" id="PTHR43330:SF7">
    <property type="entry name" value="METHIONINE AMINOPEPTIDASE 1"/>
    <property type="match status" value="1"/>
</dbReference>
<dbReference type="HAMAP" id="MF_01974">
    <property type="entry name" value="MetAP_1"/>
    <property type="match status" value="1"/>
</dbReference>
<keyword evidence="6 8" id="KW-0378">Hydrolase</keyword>
<feature type="binding site" evidence="8">
    <location>
        <position position="216"/>
    </location>
    <ligand>
        <name>Zn(2+)</name>
        <dbReference type="ChEBI" id="CHEBI:29105"/>
        <label>3</label>
    </ligand>
</feature>
<dbReference type="GO" id="GO:0004239">
    <property type="term" value="F:initiator methionyl aminopeptidase activity"/>
    <property type="evidence" value="ECO:0007669"/>
    <property type="project" value="UniProtKB-UniRule"/>
</dbReference>
<feature type="binding site" evidence="8">
    <location>
        <position position="282"/>
    </location>
    <ligand>
        <name>Zn(2+)</name>
        <dbReference type="ChEBI" id="CHEBI:29105"/>
        <label>4</label>
        <note>catalytic</note>
    </ligand>
</feature>
<dbReference type="PROSITE" id="PS52013">
    <property type="entry name" value="ZF_C6H2"/>
    <property type="match status" value="1"/>
</dbReference>
<evidence type="ECO:0000256" key="4">
    <source>
        <dbReference type="ARBA" id="ARBA00022723"/>
    </source>
</evidence>
<comment type="catalytic activity">
    <reaction evidence="8 10">
        <text>Release of N-terminal amino acids, preferentially methionine, from peptides and arylamides.</text>
        <dbReference type="EC" id="3.4.11.18"/>
    </reaction>
</comment>
<name>A0A1R3RLF2_ASPC5</name>
<comment type="cofactor">
    <cofactor evidence="8">
        <name>Zn(2+)</name>
        <dbReference type="ChEBI" id="CHEBI:29105"/>
    </cofactor>
    <cofactor evidence="8">
        <name>Co(2+)</name>
        <dbReference type="ChEBI" id="CHEBI:48828"/>
    </cofactor>
    <cofactor evidence="8">
        <name>Mn(2+)</name>
        <dbReference type="ChEBI" id="CHEBI:29035"/>
    </cofactor>
    <cofactor evidence="8">
        <name>Fe(2+)</name>
        <dbReference type="ChEBI" id="CHEBI:29033"/>
    </cofactor>
    <text evidence="8">Binds 2 divalent metal cations per subunit. Has a high-affinity and a low affinity metal-binding site. The true nature of the physiological cofactor is under debate. The enzyme is active with zinc, cobalt, manganese or divalent iron ions. Has high activity with zinc; zinc cofactor is transferred into the active site region by the ZNG1 zinc chaperone.</text>
</comment>
<dbReference type="InterPro" id="IPR000994">
    <property type="entry name" value="Pept_M24"/>
</dbReference>
<accession>A0A1R3RLF2</accession>
<dbReference type="PANTHER" id="PTHR43330">
    <property type="entry name" value="METHIONINE AMINOPEPTIDASE"/>
    <property type="match status" value="1"/>
</dbReference>
<evidence type="ECO:0000256" key="1">
    <source>
        <dbReference type="ARBA" id="ARBA00022438"/>
    </source>
</evidence>
<evidence type="ECO:0000256" key="7">
    <source>
        <dbReference type="ARBA" id="ARBA00022833"/>
    </source>
</evidence>
<dbReference type="NCBIfam" id="TIGR00500">
    <property type="entry name" value="met_pdase_I"/>
    <property type="match status" value="1"/>
</dbReference>
<reference evidence="13" key="1">
    <citation type="journal article" date="2017" name="Genome Biol.">
        <title>Comparative genomics reveals high biological diversity and specific adaptations in the industrially and medically important fungal genus Aspergillus.</title>
        <authorList>
            <person name="de Vries R.P."/>
            <person name="Riley R."/>
            <person name="Wiebenga A."/>
            <person name="Aguilar-Osorio G."/>
            <person name="Amillis S."/>
            <person name="Uchima C.A."/>
            <person name="Anderluh G."/>
            <person name="Asadollahi M."/>
            <person name="Askin M."/>
            <person name="Barry K."/>
            <person name="Battaglia E."/>
            <person name="Bayram O."/>
            <person name="Benocci T."/>
            <person name="Braus-Stromeyer S.A."/>
            <person name="Caldana C."/>
            <person name="Canovas D."/>
            <person name="Cerqueira G.C."/>
            <person name="Chen F."/>
            <person name="Chen W."/>
            <person name="Choi C."/>
            <person name="Clum A."/>
            <person name="Dos Santos R.A."/>
            <person name="Damasio A.R."/>
            <person name="Diallinas G."/>
            <person name="Emri T."/>
            <person name="Fekete E."/>
            <person name="Flipphi M."/>
            <person name="Freyberg S."/>
            <person name="Gallo A."/>
            <person name="Gournas C."/>
            <person name="Habgood R."/>
            <person name="Hainaut M."/>
            <person name="Harispe M.L."/>
            <person name="Henrissat B."/>
            <person name="Hilden K.S."/>
            <person name="Hope R."/>
            <person name="Hossain A."/>
            <person name="Karabika E."/>
            <person name="Karaffa L."/>
            <person name="Karanyi Z."/>
            <person name="Krasevec N."/>
            <person name="Kuo A."/>
            <person name="Kusch H."/>
            <person name="LaButti K."/>
            <person name="Lagendijk E.L."/>
            <person name="Lapidus A."/>
            <person name="Levasseur A."/>
            <person name="Lindquist E."/>
            <person name="Lipzen A."/>
            <person name="Logrieco A.F."/>
            <person name="MacCabe A."/>
            <person name="Maekelae M.R."/>
            <person name="Malavazi I."/>
            <person name="Melin P."/>
            <person name="Meyer V."/>
            <person name="Mielnichuk N."/>
            <person name="Miskei M."/>
            <person name="Molnar A.P."/>
            <person name="Mule G."/>
            <person name="Ngan C.Y."/>
            <person name="Orejas M."/>
            <person name="Orosz E."/>
            <person name="Ouedraogo J.P."/>
            <person name="Overkamp K.M."/>
            <person name="Park H.-S."/>
            <person name="Perrone G."/>
            <person name="Piumi F."/>
            <person name="Punt P.J."/>
            <person name="Ram A.F."/>
            <person name="Ramon A."/>
            <person name="Rauscher S."/>
            <person name="Record E."/>
            <person name="Riano-Pachon D.M."/>
            <person name="Robert V."/>
            <person name="Roehrig J."/>
            <person name="Ruller R."/>
            <person name="Salamov A."/>
            <person name="Salih N.S."/>
            <person name="Samson R.A."/>
            <person name="Sandor E."/>
            <person name="Sanguinetti M."/>
            <person name="Schuetze T."/>
            <person name="Sepcic K."/>
            <person name="Shelest E."/>
            <person name="Sherlock G."/>
            <person name="Sophianopoulou V."/>
            <person name="Squina F.M."/>
            <person name="Sun H."/>
            <person name="Susca A."/>
            <person name="Todd R.B."/>
            <person name="Tsang A."/>
            <person name="Unkles S.E."/>
            <person name="van de Wiele N."/>
            <person name="van Rossen-Uffink D."/>
            <person name="Oliveira J.V."/>
            <person name="Vesth T.C."/>
            <person name="Visser J."/>
            <person name="Yu J.-H."/>
            <person name="Zhou M."/>
            <person name="Andersen M.R."/>
            <person name="Archer D.B."/>
            <person name="Baker S.E."/>
            <person name="Benoit I."/>
            <person name="Brakhage A.A."/>
            <person name="Braus G.H."/>
            <person name="Fischer R."/>
            <person name="Frisvad J.C."/>
            <person name="Goldman G.H."/>
            <person name="Houbraken J."/>
            <person name="Oakley B."/>
            <person name="Pocsi I."/>
            <person name="Scazzocchio C."/>
            <person name="Seiboth B."/>
            <person name="vanKuyk P.A."/>
            <person name="Wortman J."/>
            <person name="Dyer P.S."/>
            <person name="Grigoriev I.V."/>
        </authorList>
    </citation>
    <scope>NUCLEOTIDE SEQUENCE [LARGE SCALE GENOMIC DNA]</scope>
    <source>
        <strain evidence="13">ITEM 5010</strain>
    </source>
</reference>
<dbReference type="InterPro" id="IPR001714">
    <property type="entry name" value="Pept_M24_MAP"/>
</dbReference>
<evidence type="ECO:0000256" key="6">
    <source>
        <dbReference type="ARBA" id="ARBA00022801"/>
    </source>
</evidence>
<feature type="binding site" evidence="8">
    <location>
        <position position="205"/>
    </location>
    <ligand>
        <name>Zn(2+)</name>
        <dbReference type="ChEBI" id="CHEBI:29105"/>
        <label>3</label>
    </ligand>
</feature>
<dbReference type="SUPFAM" id="SSF55920">
    <property type="entry name" value="Creatinase/aminopeptidase"/>
    <property type="match status" value="1"/>
</dbReference>
<dbReference type="GO" id="GO:0006508">
    <property type="term" value="P:proteolysis"/>
    <property type="evidence" value="ECO:0007669"/>
    <property type="project" value="UniProtKB-KW"/>
</dbReference>
<keyword evidence="3 8" id="KW-0645">Protease</keyword>
<dbReference type="Gene3D" id="3.90.230.10">
    <property type="entry name" value="Creatinase/methionine aminopeptidase superfamily"/>
    <property type="match status" value="1"/>
</dbReference>
<evidence type="ECO:0000256" key="9">
    <source>
        <dbReference type="PROSITE-ProRule" id="PRU01357"/>
    </source>
</evidence>
<dbReference type="OrthoDB" id="3209743at2759"/>
<dbReference type="InterPro" id="IPR002467">
    <property type="entry name" value="Pept_M24A_MAP1"/>
</dbReference>
<comment type="subunit">
    <text evidence="8">Associates with the 60S ribosomal subunit of the 80S translational complex.</text>
</comment>
<feature type="domain" description="C6H2-type" evidence="11">
    <location>
        <begin position="8"/>
        <end position="62"/>
    </location>
</feature>
<proteinExistence type="inferred from homology"/>
<keyword evidence="13" id="KW-1185">Reference proteome</keyword>
<dbReference type="InterPro" id="IPR031615">
    <property type="entry name" value="Zfn-C6H2"/>
</dbReference>